<keyword evidence="1" id="KW-0472">Membrane</keyword>
<reference evidence="2 3" key="2">
    <citation type="submission" date="2007-04" db="EMBL/GenBank/DDBJ databases">
        <title>Draft genome sequence of Eubacterium ventriosum (ATCC 27560).</title>
        <authorList>
            <person name="Sudarsanam P."/>
            <person name="Ley R."/>
            <person name="Guruge J."/>
            <person name="Turnbaugh P.J."/>
            <person name="Mahowald M."/>
            <person name="Liep D."/>
            <person name="Gordon J."/>
        </authorList>
    </citation>
    <scope>NUCLEOTIDE SEQUENCE [LARGE SCALE GENOMIC DNA]</scope>
    <source>
        <strain evidence="2 3">ATCC 27560</strain>
    </source>
</reference>
<accession>A5Z4Y7</accession>
<name>A5Z4Y7_9FIRM</name>
<dbReference type="HOGENOM" id="CLU_632744_0_0_9"/>
<dbReference type="EMBL" id="AAVL02000029">
    <property type="protein sequence ID" value="EDM52039.1"/>
    <property type="molecule type" value="Genomic_DNA"/>
</dbReference>
<comment type="caution">
    <text evidence="2">The sequence shown here is derived from an EMBL/GenBank/DDBJ whole genome shotgun (WGS) entry which is preliminary data.</text>
</comment>
<feature type="transmembrane region" description="Helical" evidence="1">
    <location>
        <begin position="297"/>
        <end position="318"/>
    </location>
</feature>
<evidence type="ECO:0000313" key="2">
    <source>
        <dbReference type="EMBL" id="EDM52039.1"/>
    </source>
</evidence>
<keyword evidence="1" id="KW-1133">Transmembrane helix</keyword>
<dbReference type="AlphaFoldDB" id="A5Z4Y7"/>
<proteinExistence type="predicted"/>
<protein>
    <submittedName>
        <fullName evidence="2">Uncharacterized protein</fullName>
    </submittedName>
</protein>
<evidence type="ECO:0000256" key="1">
    <source>
        <dbReference type="SAM" id="Phobius"/>
    </source>
</evidence>
<sequence>MSVPGKTATLYFHGFHPDKLPVRAGYRFRKGVTSKEAVYPLNGLTQPVLKSVPYPGQSPLYNVGYEDLRYGKEHPKDLHPQILPWPSAFPFRHRRDHLPCFMLRFVCFQTVHQRRLCFRHQLPDFFIRLSVCQIRAHRRFVVQPAIQHIVVPGLSFLIKFRIAKITFRRLKRLSGKQNFSLGGKLCKDPILQSRKFFILAQGKPSFQHFRLGMRPAFSIEKIVHVGLITDKTQGTVLIVIVRWLHILVMAAFLTPQIHTVVRTQHSDHTRVITMDRRADFYQRICLRRNLSARNLILFFRCIISWYHFFMAACIQLRLRCSFPNSTGLRFFFFHIVSDICCRMFVGFLCIVFSSSFGIKLQRFSIFLAPALCRSENRSAASYCPYTIGPFLFHSASLLIVPAVWKFVAFLPGLPVLLLLAADGENSYAPVRNL</sequence>
<keyword evidence="1" id="KW-0812">Transmembrane</keyword>
<reference evidence="2 3" key="1">
    <citation type="submission" date="2007-03" db="EMBL/GenBank/DDBJ databases">
        <authorList>
            <person name="Fulton L."/>
            <person name="Clifton S."/>
            <person name="Fulton B."/>
            <person name="Xu J."/>
            <person name="Minx P."/>
            <person name="Pepin K.H."/>
            <person name="Johnson M."/>
            <person name="Thiruvilangam P."/>
            <person name="Bhonagiri V."/>
            <person name="Nash W.E."/>
            <person name="Mardis E.R."/>
            <person name="Wilson R.K."/>
        </authorList>
    </citation>
    <scope>NUCLEOTIDE SEQUENCE [LARGE SCALE GENOMIC DNA]</scope>
    <source>
        <strain evidence="2 3">ATCC 27560</strain>
    </source>
</reference>
<organism evidence="2 3">
    <name type="scientific">Eubacterium ventriosum ATCC 27560</name>
    <dbReference type="NCBI Taxonomy" id="411463"/>
    <lineage>
        <taxon>Bacteria</taxon>
        <taxon>Bacillati</taxon>
        <taxon>Bacillota</taxon>
        <taxon>Clostridia</taxon>
        <taxon>Eubacteriales</taxon>
        <taxon>Eubacteriaceae</taxon>
        <taxon>Eubacterium</taxon>
    </lineage>
</organism>
<feature type="transmembrane region" description="Helical" evidence="1">
    <location>
        <begin position="330"/>
        <end position="352"/>
    </location>
</feature>
<feature type="transmembrane region" description="Helical" evidence="1">
    <location>
        <begin position="397"/>
        <end position="421"/>
    </location>
</feature>
<evidence type="ECO:0000313" key="3">
    <source>
        <dbReference type="Proteomes" id="UP000006000"/>
    </source>
</evidence>
<dbReference type="Proteomes" id="UP000006000">
    <property type="component" value="Unassembled WGS sequence"/>
</dbReference>
<gene>
    <name evidence="2" type="ORF">EUBVEN_00766</name>
</gene>